<accession>A0A1E4TD34</accession>
<evidence type="ECO:0000256" key="3">
    <source>
        <dbReference type="ARBA" id="ARBA00023239"/>
    </source>
</evidence>
<evidence type="ECO:0000256" key="1">
    <source>
        <dbReference type="ARBA" id="ARBA00009084"/>
    </source>
</evidence>
<dbReference type="PANTHER" id="PTHR11444:SF1">
    <property type="entry name" value="FUMARATE HYDRATASE, MITOCHONDRIAL"/>
    <property type="match status" value="1"/>
</dbReference>
<organism evidence="7 8">
    <name type="scientific">Tortispora caseinolytica NRRL Y-17796</name>
    <dbReference type="NCBI Taxonomy" id="767744"/>
    <lineage>
        <taxon>Eukaryota</taxon>
        <taxon>Fungi</taxon>
        <taxon>Dikarya</taxon>
        <taxon>Ascomycota</taxon>
        <taxon>Saccharomycotina</taxon>
        <taxon>Trigonopsidomycetes</taxon>
        <taxon>Trigonopsidales</taxon>
        <taxon>Trigonopsidaceae</taxon>
        <taxon>Tortispora</taxon>
    </lineage>
</organism>
<dbReference type="InterPro" id="IPR022761">
    <property type="entry name" value="Fumarate_lyase_N"/>
</dbReference>
<dbReference type="FunFam" id="1.10.275.10:FF:000001">
    <property type="entry name" value="Fumarate hydratase, mitochondrial"/>
    <property type="match status" value="1"/>
</dbReference>
<dbReference type="PRINTS" id="PR00149">
    <property type="entry name" value="FUMRATELYASE"/>
</dbReference>
<proteinExistence type="inferred from homology"/>
<protein>
    <recommendedName>
        <fullName evidence="2">fumarate hydratase</fullName>
        <ecNumber evidence="2">4.2.1.2</ecNumber>
    </recommendedName>
</protein>
<dbReference type="Pfam" id="PF00206">
    <property type="entry name" value="Lyase_1"/>
    <property type="match status" value="1"/>
</dbReference>
<feature type="domain" description="Fumarase C C-terminal" evidence="6">
    <location>
        <begin position="428"/>
        <end position="480"/>
    </location>
</feature>
<evidence type="ECO:0000259" key="5">
    <source>
        <dbReference type="Pfam" id="PF00206"/>
    </source>
</evidence>
<dbReference type="FunFam" id="1.10.40.30:FF:000002">
    <property type="entry name" value="Fumarate hydratase class II"/>
    <property type="match status" value="1"/>
</dbReference>
<dbReference type="AlphaFoldDB" id="A0A1E4TD34"/>
<evidence type="ECO:0000259" key="6">
    <source>
        <dbReference type="Pfam" id="PF10415"/>
    </source>
</evidence>
<evidence type="ECO:0000256" key="4">
    <source>
        <dbReference type="ARBA" id="ARBA00056821"/>
    </source>
</evidence>
<dbReference type="InterPro" id="IPR020557">
    <property type="entry name" value="Fumarate_lyase_CS"/>
</dbReference>
<dbReference type="GO" id="GO:0004333">
    <property type="term" value="F:fumarate hydratase activity"/>
    <property type="evidence" value="ECO:0007669"/>
    <property type="project" value="UniProtKB-EC"/>
</dbReference>
<dbReference type="InterPro" id="IPR008948">
    <property type="entry name" value="L-Aspartase-like"/>
</dbReference>
<dbReference type="PROSITE" id="PS00163">
    <property type="entry name" value="FUMARATE_LYASES"/>
    <property type="match status" value="1"/>
</dbReference>
<dbReference type="PANTHER" id="PTHR11444">
    <property type="entry name" value="ASPARTATEAMMONIA/ARGININOSUCCINATE/ADENYLOSUCCINATE LYASE"/>
    <property type="match status" value="1"/>
</dbReference>
<sequence length="484" mass="51992">MLSRIVSSVPKRAAAFSSTSMAKRIEKDAFGDIEVPDDKYWGAQTERSFENFKIGGPRERMPEPIVKAFGVLKEAAAKVNATYGLDPKVADAIQQAAREVQSGKLMDHFPLVVFQTGSGTQSNMNANEVISNRAIEILGGKLGSKSPVHPNDHVNMSQSSNDTFPTVMHIAAVLQITSELLPALTKFRDSLQAKSDEFSKIIKIGRTHLQDATPLTLGQEFSGYTHQITNAIARVEGVLPRLRLLAQGGTAVGTGLNTKKGFAEAVAAEVSKITGEKFETAPNKFEALAAHDAVVEASGALNTVAASLFKIANDIRYLGSGPRCGYGELSLPENEPGSSIMPGKVNPTQNEALTMVCAQVFGNHATITYSGASGQFELNVFKPVMISNLLSSIRLLADGCNSFRVHCLDGIVANEKRISQLLHESLMLVTALNPKIGYDAASKVAKNAHKKGITLKESALELGVLTSEEFDQWVRPENMIGPSD</sequence>
<gene>
    <name evidence="7" type="ORF">CANCADRAFT_141980</name>
</gene>
<dbReference type="GO" id="GO:0006108">
    <property type="term" value="P:malate metabolic process"/>
    <property type="evidence" value="ECO:0007669"/>
    <property type="project" value="TreeGrafter"/>
</dbReference>
<dbReference type="SUPFAM" id="SSF48557">
    <property type="entry name" value="L-aspartase-like"/>
    <property type="match status" value="1"/>
</dbReference>
<dbReference type="InterPro" id="IPR024083">
    <property type="entry name" value="Fumarase/histidase_N"/>
</dbReference>
<dbReference type="Gene3D" id="1.20.200.10">
    <property type="entry name" value="Fumarase/aspartase (Central domain)"/>
    <property type="match status" value="1"/>
</dbReference>
<keyword evidence="3" id="KW-0456">Lyase</keyword>
<dbReference type="NCBIfam" id="TIGR00979">
    <property type="entry name" value="fumC_II"/>
    <property type="match status" value="1"/>
</dbReference>
<dbReference type="EMBL" id="KV453843">
    <property type="protein sequence ID" value="ODV89675.1"/>
    <property type="molecule type" value="Genomic_DNA"/>
</dbReference>
<dbReference type="GO" id="GO:0005739">
    <property type="term" value="C:mitochondrion"/>
    <property type="evidence" value="ECO:0007669"/>
    <property type="project" value="TreeGrafter"/>
</dbReference>
<dbReference type="GO" id="GO:0006099">
    <property type="term" value="P:tricarboxylic acid cycle"/>
    <property type="evidence" value="ECO:0007669"/>
    <property type="project" value="InterPro"/>
</dbReference>
<keyword evidence="8" id="KW-1185">Reference proteome</keyword>
<dbReference type="Proteomes" id="UP000095023">
    <property type="component" value="Unassembled WGS sequence"/>
</dbReference>
<dbReference type="HAMAP" id="MF_00743">
    <property type="entry name" value="FumaraseC"/>
    <property type="match status" value="1"/>
</dbReference>
<evidence type="ECO:0000256" key="2">
    <source>
        <dbReference type="ARBA" id="ARBA00012921"/>
    </source>
</evidence>
<dbReference type="Pfam" id="PF10415">
    <property type="entry name" value="FumaraseC_C"/>
    <property type="match status" value="1"/>
</dbReference>
<comment type="similarity">
    <text evidence="1">Belongs to the class-II fumarase/aspartase family. Fumarase subfamily.</text>
</comment>
<evidence type="ECO:0000313" key="8">
    <source>
        <dbReference type="Proteomes" id="UP000095023"/>
    </source>
</evidence>
<evidence type="ECO:0000313" key="7">
    <source>
        <dbReference type="EMBL" id="ODV89675.1"/>
    </source>
</evidence>
<name>A0A1E4TD34_9ASCO</name>
<feature type="domain" description="Fumarate lyase N-terminal" evidence="5">
    <location>
        <begin position="31"/>
        <end position="362"/>
    </location>
</feature>
<dbReference type="NCBIfam" id="NF008909">
    <property type="entry name" value="PRK12273.1"/>
    <property type="match status" value="1"/>
</dbReference>
<dbReference type="InterPro" id="IPR018951">
    <property type="entry name" value="Fumarase_C_C"/>
</dbReference>
<comment type="function">
    <text evidence="4">Catalyzes the reversible stereospecific interconversion of fumarate to L-malate. In mitochondrion, catalyzes the hydration of fumarate to L-malate in the tricarboxylic acid (TCA) cycle to facilitate a transition step in the production of energy in the form of NADH. In cytoplasm and nucleus, involved in DNA repair in response to DNA damage: following DNA double-strand breaks (DSBs), translocates from the cytosol to the nucleus and promotes DNA repair by catalyzing the dehydration of L-malate to fumarate.</text>
</comment>
<reference evidence="8" key="1">
    <citation type="submission" date="2016-02" db="EMBL/GenBank/DDBJ databases">
        <title>Comparative genomics of biotechnologically important yeasts.</title>
        <authorList>
            <consortium name="DOE Joint Genome Institute"/>
            <person name="Riley R."/>
            <person name="Haridas S."/>
            <person name="Wolfe K.H."/>
            <person name="Lopes M.R."/>
            <person name="Hittinger C.T."/>
            <person name="Goker M."/>
            <person name="Salamov A."/>
            <person name="Wisecaver J."/>
            <person name="Long T.M."/>
            <person name="Aerts A.L."/>
            <person name="Barry K."/>
            <person name="Choi C."/>
            <person name="Clum A."/>
            <person name="Coughlan A.Y."/>
            <person name="Deshpande S."/>
            <person name="Douglass A.P."/>
            <person name="Hanson S.J."/>
            <person name="Klenk H.-P."/>
            <person name="Labutti K."/>
            <person name="Lapidus A."/>
            <person name="Lindquist E."/>
            <person name="Lipzen A."/>
            <person name="Meier-Kolthoff J.P."/>
            <person name="Ohm R.A."/>
            <person name="Otillar R.P."/>
            <person name="Pangilinan J."/>
            <person name="Peng Y."/>
            <person name="Rokas A."/>
            <person name="Rosa C.A."/>
            <person name="Scheuner C."/>
            <person name="Sibirny A.A."/>
            <person name="Slot J.C."/>
            <person name="Stielow J.B."/>
            <person name="Sun H."/>
            <person name="Kurtzman C.P."/>
            <person name="Blackwell M."/>
            <person name="Jeffries T.W."/>
            <person name="Grigoriev I.V."/>
        </authorList>
    </citation>
    <scope>NUCLEOTIDE SEQUENCE [LARGE SCALE GENOMIC DNA]</scope>
    <source>
        <strain evidence="8">NRRL Y-17796</strain>
    </source>
</reference>
<dbReference type="EC" id="4.2.1.2" evidence="2"/>
<dbReference type="Gene3D" id="1.10.275.10">
    <property type="entry name" value="Fumarase/aspartase (N-terminal domain)"/>
    <property type="match status" value="1"/>
</dbReference>
<dbReference type="Gene3D" id="1.10.40.30">
    <property type="entry name" value="Fumarase/aspartase (C-terminal domain)"/>
    <property type="match status" value="1"/>
</dbReference>
<dbReference type="OrthoDB" id="1738025at2759"/>
<dbReference type="InterPro" id="IPR005677">
    <property type="entry name" value="Fum_hydII"/>
</dbReference>
<dbReference type="FunFam" id="1.20.200.10:FF:000001">
    <property type="entry name" value="Fumarate hydratase, mitochondrial"/>
    <property type="match status" value="1"/>
</dbReference>
<dbReference type="InterPro" id="IPR000362">
    <property type="entry name" value="Fumarate_lyase_fam"/>
</dbReference>
<dbReference type="CDD" id="cd01362">
    <property type="entry name" value="Fumarase_classII"/>
    <property type="match status" value="1"/>
</dbReference>
<dbReference type="GO" id="GO:0006106">
    <property type="term" value="P:fumarate metabolic process"/>
    <property type="evidence" value="ECO:0007669"/>
    <property type="project" value="InterPro"/>
</dbReference>